<feature type="compositionally biased region" description="Basic and acidic residues" evidence="10">
    <location>
        <begin position="444"/>
        <end position="456"/>
    </location>
</feature>
<dbReference type="PANTHER" id="PTHR48249">
    <property type="entry name" value="MEDIATOR OF RNA POLYMERASE II TRANSCRIPTION SUBUNIT 13"/>
    <property type="match status" value="1"/>
</dbReference>
<accession>A0A8J9UN82</accession>
<feature type="region of interest" description="Disordered" evidence="10">
    <location>
        <begin position="437"/>
        <end position="460"/>
    </location>
</feature>
<dbReference type="AlphaFoldDB" id="A0A8J9UN82"/>
<dbReference type="GO" id="GO:0045944">
    <property type="term" value="P:positive regulation of transcription by RNA polymerase II"/>
    <property type="evidence" value="ECO:0007669"/>
    <property type="project" value="TreeGrafter"/>
</dbReference>
<keyword evidence="13" id="KW-1185">Reference proteome</keyword>
<name>A0A8J9UN82_9NEOP</name>
<dbReference type="GO" id="GO:0016592">
    <property type="term" value="C:mediator complex"/>
    <property type="evidence" value="ECO:0007669"/>
    <property type="project" value="InterPro"/>
</dbReference>
<comment type="similarity">
    <text evidence="2 9">Belongs to the Mediator complex subunit 13 family.</text>
</comment>
<evidence type="ECO:0000256" key="2">
    <source>
        <dbReference type="ARBA" id="ARBA00009354"/>
    </source>
</evidence>
<keyword evidence="7 9" id="KW-0804">Transcription</keyword>
<evidence type="ECO:0000313" key="13">
    <source>
        <dbReference type="Proteomes" id="UP000838878"/>
    </source>
</evidence>
<proteinExistence type="inferred from homology"/>
<evidence type="ECO:0000256" key="7">
    <source>
        <dbReference type="ARBA" id="ARBA00023163"/>
    </source>
</evidence>
<feature type="non-terminal residue" evidence="12">
    <location>
        <position position="603"/>
    </location>
</feature>
<feature type="domain" description="Mediator complex subunit Med13 C-terminal" evidence="11">
    <location>
        <begin position="179"/>
        <end position="592"/>
    </location>
</feature>
<dbReference type="InterPro" id="IPR009401">
    <property type="entry name" value="Med13_C"/>
</dbReference>
<comment type="subcellular location">
    <subcellularLocation>
        <location evidence="1 9">Nucleus</location>
    </subcellularLocation>
</comment>
<dbReference type="InterPro" id="IPR051139">
    <property type="entry name" value="Mediator_complx_sub13"/>
</dbReference>
<sequence length="603" mass="65449">MDINSIRYYSEQLRFNASAGGARAAGHAGRRGRGRGRGGAGGEQHDADSSWEEDEAGAPALVLYVVEPPASHAHRPRALAALLRLAAQAHRHLHHHNPLVKIISLEGVCETWGALGSSNSGGGGSEVRALAFSVFSGARRLLTHSPAGKSLTGFGTAAAANLFLSNKDEKNRAPYKLFSPAWVLAPPRALKEVAETWGTACGEQSAVLFLAYCLSHDQRWLLAAATDARGELLDTAAINIHVPARSRRKRGGPARRLGLTKLMDFTLGVMSQSAQPWRLVVGRVGRIGHGELKGWSWLLSRPNLNRASNMLREMCSSCSLLYPTGAPCILSACLVSTEPDSCLRLMADRFTPDERFSQASIQSHLHTPRDVTATHILVFPTSATTQSNQMPFDPPNANGEENDMLLGLGDIGMEEDIGEENMNMDLLMGDMFMWPAGSPRASPRRHDDEASREGSPARHAHLAAAGAYPRDDDNQPEQVGTVLQQPLALGYLVSTAPLGAMPGWWWASCWHLRDACPAFLKNALHLQCAVAPHDDYTSLTQRRDHNAHPLDSTTTTDVLRYVLEGYNALSWLALDGTTHDRISCLPLHVQVLMQLYHTAAALG</sequence>
<evidence type="ECO:0000256" key="4">
    <source>
        <dbReference type="ARBA" id="ARBA00022491"/>
    </source>
</evidence>
<evidence type="ECO:0000256" key="1">
    <source>
        <dbReference type="ARBA" id="ARBA00004123"/>
    </source>
</evidence>
<evidence type="ECO:0000256" key="6">
    <source>
        <dbReference type="ARBA" id="ARBA00023159"/>
    </source>
</evidence>
<dbReference type="Pfam" id="PF06333">
    <property type="entry name" value="Med13_C"/>
    <property type="match status" value="1"/>
</dbReference>
<dbReference type="GO" id="GO:0003713">
    <property type="term" value="F:transcription coactivator activity"/>
    <property type="evidence" value="ECO:0007669"/>
    <property type="project" value="TreeGrafter"/>
</dbReference>
<evidence type="ECO:0000313" key="12">
    <source>
        <dbReference type="EMBL" id="CAH0722029.1"/>
    </source>
</evidence>
<protein>
    <recommendedName>
        <fullName evidence="3 9">Mediator of RNA polymerase II transcription subunit 13</fullName>
    </recommendedName>
</protein>
<organism evidence="12 13">
    <name type="scientific">Brenthis ino</name>
    <name type="common">lesser marbled fritillary</name>
    <dbReference type="NCBI Taxonomy" id="405034"/>
    <lineage>
        <taxon>Eukaryota</taxon>
        <taxon>Metazoa</taxon>
        <taxon>Ecdysozoa</taxon>
        <taxon>Arthropoda</taxon>
        <taxon>Hexapoda</taxon>
        <taxon>Insecta</taxon>
        <taxon>Pterygota</taxon>
        <taxon>Neoptera</taxon>
        <taxon>Endopterygota</taxon>
        <taxon>Lepidoptera</taxon>
        <taxon>Glossata</taxon>
        <taxon>Ditrysia</taxon>
        <taxon>Papilionoidea</taxon>
        <taxon>Nymphalidae</taxon>
        <taxon>Heliconiinae</taxon>
        <taxon>Argynnini</taxon>
        <taxon>Brenthis</taxon>
    </lineage>
</organism>
<keyword evidence="6 9" id="KW-0010">Activator</keyword>
<evidence type="ECO:0000256" key="5">
    <source>
        <dbReference type="ARBA" id="ARBA00023015"/>
    </source>
</evidence>
<evidence type="ECO:0000256" key="9">
    <source>
        <dbReference type="RuleBase" id="RU364134"/>
    </source>
</evidence>
<evidence type="ECO:0000256" key="8">
    <source>
        <dbReference type="ARBA" id="ARBA00023242"/>
    </source>
</evidence>
<comment type="function">
    <text evidence="9">Component of the Mediator complex, a coactivator involved in regulated transcription of nearly all RNA polymerase II-dependent genes. Mediator functions as a bridge to convey information from gene-specific regulatory proteins to the basal RNA polymerase II transcription machinery. Mediator is recruited to promoters by direct interactions with regulatory proteins and serves as a scaffold for the assembly of a functional preinitiation complex with RNA polymerase II and the general transcription factors.</text>
</comment>
<dbReference type="PANTHER" id="PTHR48249:SF3">
    <property type="entry name" value="MEDIATOR OF RNA POLYMERASE II TRANSCRIPTION SUBUNIT 13"/>
    <property type="match status" value="1"/>
</dbReference>
<gene>
    <name evidence="12" type="ORF">BINO364_LOCUS8049</name>
</gene>
<feature type="region of interest" description="Disordered" evidence="10">
    <location>
        <begin position="20"/>
        <end position="52"/>
    </location>
</feature>
<reference evidence="12" key="1">
    <citation type="submission" date="2021-12" db="EMBL/GenBank/DDBJ databases">
        <authorList>
            <person name="Martin H S."/>
        </authorList>
    </citation>
    <scope>NUCLEOTIDE SEQUENCE</scope>
</reference>
<dbReference type="Proteomes" id="UP000838878">
    <property type="component" value="Chromosome 3"/>
</dbReference>
<dbReference type="EMBL" id="OV170223">
    <property type="protein sequence ID" value="CAH0722029.1"/>
    <property type="molecule type" value="Genomic_DNA"/>
</dbReference>
<evidence type="ECO:0000259" key="11">
    <source>
        <dbReference type="Pfam" id="PF06333"/>
    </source>
</evidence>
<comment type="subunit">
    <text evidence="9">Component of the Mediator complex.</text>
</comment>
<evidence type="ECO:0000256" key="10">
    <source>
        <dbReference type="SAM" id="MobiDB-lite"/>
    </source>
</evidence>
<evidence type="ECO:0000256" key="3">
    <source>
        <dbReference type="ARBA" id="ARBA00019618"/>
    </source>
</evidence>
<keyword evidence="5 9" id="KW-0805">Transcription regulation</keyword>
<dbReference type="OrthoDB" id="103819at2759"/>
<keyword evidence="4 9" id="KW-0678">Repressor</keyword>
<keyword evidence="8 9" id="KW-0539">Nucleus</keyword>